<reference evidence="2 3" key="1">
    <citation type="submission" date="2018-06" db="EMBL/GenBank/DDBJ databases">
        <authorList>
            <consortium name="Pathogen Informatics"/>
            <person name="Doyle S."/>
        </authorList>
    </citation>
    <scope>NUCLEOTIDE SEQUENCE [LARGE SCALE GENOMIC DNA]</scope>
    <source>
        <strain evidence="2 3">NCTC9601</strain>
    </source>
</reference>
<dbReference type="Proteomes" id="UP000251123">
    <property type="component" value="Unassembled WGS sequence"/>
</dbReference>
<dbReference type="InterPro" id="IPR007059">
    <property type="entry name" value="DmsC"/>
</dbReference>
<evidence type="ECO:0000256" key="1">
    <source>
        <dbReference type="SAM" id="Phobius"/>
    </source>
</evidence>
<proteinExistence type="predicted"/>
<evidence type="ECO:0000313" key="2">
    <source>
        <dbReference type="EMBL" id="SPX55475.1"/>
    </source>
</evidence>
<keyword evidence="1" id="KW-1133">Transmembrane helix</keyword>
<keyword evidence="1" id="KW-0472">Membrane</keyword>
<organism evidence="2 3">
    <name type="scientific">Klebsiella pneumoniae</name>
    <dbReference type="NCBI Taxonomy" id="573"/>
    <lineage>
        <taxon>Bacteria</taxon>
        <taxon>Pseudomonadati</taxon>
        <taxon>Pseudomonadota</taxon>
        <taxon>Gammaproteobacteria</taxon>
        <taxon>Enterobacterales</taxon>
        <taxon>Enterobacteriaceae</taxon>
        <taxon>Klebsiella/Raoultella group</taxon>
        <taxon>Klebsiella</taxon>
        <taxon>Klebsiella pneumoniae complex</taxon>
    </lineage>
</organism>
<dbReference type="GO" id="GO:0009389">
    <property type="term" value="F:dimethyl sulfoxide reductase activity"/>
    <property type="evidence" value="ECO:0007669"/>
    <property type="project" value="TreeGrafter"/>
</dbReference>
<name>A0A2X1QGL0_KLEPN</name>
<dbReference type="GO" id="GO:0009390">
    <property type="term" value="C:dimethyl sulfoxide reductase complex"/>
    <property type="evidence" value="ECO:0007669"/>
    <property type="project" value="TreeGrafter"/>
</dbReference>
<protein>
    <submittedName>
        <fullName evidence="2">Anaerobic dimethyl sulfoxide reductase subunit C</fullName>
    </submittedName>
</protein>
<dbReference type="EMBL" id="UASN01000020">
    <property type="protein sequence ID" value="SPX55475.1"/>
    <property type="molecule type" value="Genomic_DNA"/>
</dbReference>
<keyword evidence="1" id="KW-0812">Transmembrane</keyword>
<dbReference type="Pfam" id="PF04976">
    <property type="entry name" value="DmsC"/>
    <property type="match status" value="1"/>
</dbReference>
<gene>
    <name evidence="2" type="primary">dmsC_4</name>
    <name evidence="2" type="ORF">NCTC9601_02654</name>
</gene>
<dbReference type="PANTHER" id="PTHR38095">
    <property type="entry name" value="ANAEROBIC DIMETHYL SULFOXIDE REDUCTASE CHAIN YNFH"/>
    <property type="match status" value="1"/>
</dbReference>
<evidence type="ECO:0000313" key="3">
    <source>
        <dbReference type="Proteomes" id="UP000251123"/>
    </source>
</evidence>
<dbReference type="GO" id="GO:0019645">
    <property type="term" value="P:anaerobic electron transport chain"/>
    <property type="evidence" value="ECO:0007669"/>
    <property type="project" value="InterPro"/>
</dbReference>
<dbReference type="GO" id="GO:0005886">
    <property type="term" value="C:plasma membrane"/>
    <property type="evidence" value="ECO:0007669"/>
    <property type="project" value="TreeGrafter"/>
</dbReference>
<dbReference type="AlphaFoldDB" id="A0A2X1QGL0"/>
<accession>A0A2X1QGL0</accession>
<sequence length="52" mass="5504">MHLGSPLRAFNSLNRIGASALSNEIASGALFFAVGGFWWLLAVLEKMPATLG</sequence>
<dbReference type="PANTHER" id="PTHR38095:SF2">
    <property type="entry name" value="ANAEROBIC DIMETHYL SULFOXIDE REDUCTASE CHAIN C"/>
    <property type="match status" value="1"/>
</dbReference>
<feature type="transmembrane region" description="Helical" evidence="1">
    <location>
        <begin position="25"/>
        <end position="44"/>
    </location>
</feature>